<comment type="caution">
    <text evidence="4">The sequence shown here is derived from an EMBL/GenBank/DDBJ whole genome shotgun (WGS) entry which is preliminary data.</text>
</comment>
<feature type="domain" description="SHOCT" evidence="3">
    <location>
        <begin position="198"/>
        <end position="224"/>
    </location>
</feature>
<evidence type="ECO:0000259" key="3">
    <source>
        <dbReference type="Pfam" id="PF09851"/>
    </source>
</evidence>
<organism evidence="4 5">
    <name type="scientific">Kouleothrix aurantiaca</name>
    <dbReference type="NCBI Taxonomy" id="186479"/>
    <lineage>
        <taxon>Bacteria</taxon>
        <taxon>Bacillati</taxon>
        <taxon>Chloroflexota</taxon>
        <taxon>Chloroflexia</taxon>
        <taxon>Chloroflexales</taxon>
        <taxon>Roseiflexineae</taxon>
        <taxon>Roseiflexaceae</taxon>
        <taxon>Kouleothrix</taxon>
    </lineage>
</organism>
<dbReference type="InterPro" id="IPR005182">
    <property type="entry name" value="YdbS-like_PH"/>
</dbReference>
<name>A0A0P9F2U9_9CHLR</name>
<feature type="transmembrane region" description="Helical" evidence="1">
    <location>
        <begin position="63"/>
        <end position="84"/>
    </location>
</feature>
<protein>
    <recommendedName>
        <fullName evidence="6">DUF304 domain-containing protein</fullName>
    </recommendedName>
</protein>
<dbReference type="Pfam" id="PF03703">
    <property type="entry name" value="bPH_2"/>
    <property type="match status" value="1"/>
</dbReference>
<dbReference type="Pfam" id="PF09851">
    <property type="entry name" value="SHOCT"/>
    <property type="match status" value="1"/>
</dbReference>
<feature type="transmembrane region" description="Helical" evidence="1">
    <location>
        <begin position="23"/>
        <end position="51"/>
    </location>
</feature>
<evidence type="ECO:0000256" key="1">
    <source>
        <dbReference type="SAM" id="Phobius"/>
    </source>
</evidence>
<keyword evidence="1" id="KW-0812">Transmembrane</keyword>
<accession>A0A0P9F2U9</accession>
<dbReference type="PANTHER" id="PTHR37938">
    <property type="entry name" value="BLL0215 PROTEIN"/>
    <property type="match status" value="1"/>
</dbReference>
<evidence type="ECO:0008006" key="6">
    <source>
        <dbReference type="Google" id="ProtNLM"/>
    </source>
</evidence>
<dbReference type="AlphaFoldDB" id="A0A0P9F2U9"/>
<reference evidence="4 5" key="1">
    <citation type="submission" date="2015-09" db="EMBL/GenBank/DDBJ databases">
        <title>Draft genome sequence of Kouleothrix aurantiaca JCM 19913.</title>
        <authorList>
            <person name="Hemp J."/>
        </authorList>
    </citation>
    <scope>NUCLEOTIDE SEQUENCE [LARGE SCALE GENOMIC DNA]</scope>
    <source>
        <strain evidence="4 5">COM-B</strain>
    </source>
</reference>
<evidence type="ECO:0000259" key="2">
    <source>
        <dbReference type="Pfam" id="PF03703"/>
    </source>
</evidence>
<keyword evidence="1" id="KW-0472">Membrane</keyword>
<evidence type="ECO:0000313" key="4">
    <source>
        <dbReference type="EMBL" id="KPV50857.1"/>
    </source>
</evidence>
<dbReference type="Proteomes" id="UP000050509">
    <property type="component" value="Unassembled WGS sequence"/>
</dbReference>
<dbReference type="EMBL" id="LJCR01001182">
    <property type="protein sequence ID" value="KPV50857.1"/>
    <property type="molecule type" value="Genomic_DNA"/>
</dbReference>
<dbReference type="InterPro" id="IPR018649">
    <property type="entry name" value="SHOCT"/>
</dbReference>
<feature type="domain" description="YdbS-like PH" evidence="2">
    <location>
        <begin position="86"/>
        <end position="160"/>
    </location>
</feature>
<dbReference type="PANTHER" id="PTHR37938:SF1">
    <property type="entry name" value="BLL0215 PROTEIN"/>
    <property type="match status" value="1"/>
</dbReference>
<proteinExistence type="predicted"/>
<evidence type="ECO:0000313" key="5">
    <source>
        <dbReference type="Proteomes" id="UP000050509"/>
    </source>
</evidence>
<keyword evidence="1" id="KW-1133">Transmembrane helix</keyword>
<sequence>MAYIDELLARDEKVLYDGRQHTFVLIGNILTEMILIGVLIAAGVAAQAAFATQIALGMPVGRLILLACGLISLFVLVSAFFDYLRWNNEQYIVTDQRVIQIRGVLNKEVIDSSLDKINDVELRQSWLARMFDYGTIEILTASDVGINQMRRIAHPLEFKRAMLEAKHHFNRGFGYFDPGMVAYSQPAPPNTPPDIQQTLQKLADLRDQGLLSVDEFEAKKRDLLSRI</sequence>
<gene>
    <name evidence="4" type="ORF">SE17_24495</name>
</gene>
<dbReference type="PATRIC" id="fig|186479.3.peg.796"/>
<keyword evidence="5" id="KW-1185">Reference proteome</keyword>